<dbReference type="EMBL" id="CP003557">
    <property type="protein sequence ID" value="AFN73295.1"/>
    <property type="molecule type" value="Genomic_DNA"/>
</dbReference>
<protein>
    <recommendedName>
        <fullName evidence="3">DNRLRE domain-containing protein</fullName>
    </recommendedName>
</protein>
<evidence type="ECO:0008006" key="3">
    <source>
        <dbReference type="Google" id="ProtNLM"/>
    </source>
</evidence>
<keyword evidence="2" id="KW-1185">Reference proteome</keyword>
<dbReference type="STRING" id="1191523.MROS_0051"/>
<dbReference type="RefSeq" id="WP_014854732.1">
    <property type="nucleotide sequence ID" value="NC_018178.1"/>
</dbReference>
<dbReference type="Proteomes" id="UP000009011">
    <property type="component" value="Chromosome"/>
</dbReference>
<organism evidence="1 2">
    <name type="scientific">Melioribacter roseus (strain DSM 23840 / JCM 17771 / VKM B-2668 / P3M-2)</name>
    <dbReference type="NCBI Taxonomy" id="1191523"/>
    <lineage>
        <taxon>Bacteria</taxon>
        <taxon>Pseudomonadati</taxon>
        <taxon>Ignavibacteriota</taxon>
        <taxon>Ignavibacteria</taxon>
        <taxon>Ignavibacteriales</taxon>
        <taxon>Melioribacteraceae</taxon>
        <taxon>Melioribacter</taxon>
    </lineage>
</organism>
<dbReference type="HOGENOM" id="CLU_695991_0_0_10"/>
<dbReference type="AlphaFoldDB" id="I6Z2B7"/>
<dbReference type="OrthoDB" id="1466062at2"/>
<proteinExistence type="predicted"/>
<gene>
    <name evidence="1" type="ordered locus">MROS_0051</name>
</gene>
<name>I6Z2B7_MELRP</name>
<dbReference type="PROSITE" id="PS51257">
    <property type="entry name" value="PROKAR_LIPOPROTEIN"/>
    <property type="match status" value="1"/>
</dbReference>
<reference evidence="1 2" key="1">
    <citation type="journal article" date="2013" name="PLoS ONE">
        <title>Genomic analysis of Melioribacter roseus, facultatively anaerobic organotrophic bacterium representing a novel deep lineage within Bacteriodetes/Chlorobi group.</title>
        <authorList>
            <person name="Kadnikov V.V."/>
            <person name="Mardanov A.V."/>
            <person name="Podosokorskaya O.A."/>
            <person name="Gavrilov S.N."/>
            <person name="Kublanov I.V."/>
            <person name="Beletsky A.V."/>
            <person name="Bonch-Osmolovskaya E.A."/>
            <person name="Ravin N.V."/>
        </authorList>
    </citation>
    <scope>NUCLEOTIDE SEQUENCE [LARGE SCALE GENOMIC DNA]</scope>
    <source>
        <strain evidence="2">JCM 17771 / P3M-2</strain>
    </source>
</reference>
<dbReference type="KEGG" id="mro:MROS_0051"/>
<accession>I6Z2B7</accession>
<evidence type="ECO:0000313" key="2">
    <source>
        <dbReference type="Proteomes" id="UP000009011"/>
    </source>
</evidence>
<evidence type="ECO:0000313" key="1">
    <source>
        <dbReference type="EMBL" id="AFN73295.1"/>
    </source>
</evidence>
<sequence>MIRKFKLIFPVLIGILLISCNQDPTSVGYDLIKDDATLSFHLFNTDSANVKTNSYTYQRNLQLGISSKLLVGKNDKYEAQALLRYEFSVPDSVITLAQGNNLNISEASIYIKLKYYLGDKSLPFDFTVHRITSYWSTAGFNTDSLDALQYDYRDIAYEKTVDDTSITFKIDPSIVLDWIKYSADSNAAEPNYGILIKPTNNTQRIVGFNAYQLFTDTDLPALTIMYGRNEVTDTLSALPYMDVHAIKGDPVISDNDMVLQGGLFNRGFLYFDLADLPKNIIVNKAELELYIDELKTIDGVPSSDSIIVKVLADSVEKSYTSDSTITTILSRDGDKFKGDIAWIVQKWVSDTSYTNQGLELYLADEKESLATIWIYGARSVNEGIRPKLKITYLKSR</sequence>